<proteinExistence type="predicted"/>
<reference evidence="1" key="1">
    <citation type="submission" date="2021-05" db="EMBL/GenBank/DDBJ databases">
        <authorList>
            <person name="Scholz U."/>
            <person name="Mascher M."/>
            <person name="Fiebig A."/>
        </authorList>
    </citation>
    <scope>NUCLEOTIDE SEQUENCE [LARGE SCALE GENOMIC DNA]</scope>
</reference>
<name>A0ACD5WNI6_AVESA</name>
<dbReference type="Proteomes" id="UP001732700">
    <property type="component" value="Chromosome 4C"/>
</dbReference>
<sequence length="306" mass="33285">MDFMALKNRIVAVDHQGRTVLYDPASRAVLATSLMRPALQSNDMFVTVGDSLYAMASEAGLPSRRLVWFYALIHGKPPGGVFGQEDWYWHSLNLPPFDYADADHRSSDPDDDGSDYSDYNSALDADYSSDDDPAVDTSGGDESSPHPCAISAFTVVGGSRIWVSTVAVGTYSYDTASREWSKVGAWALLFRGRAAYVPEHSLWFGFSDQDGRLCAADLALTPPLQHGLVSHPPPDEAGSLTATTHLLPLGSGKLCVARLFHESEEDETFAVLTGVEVRRGAGVGNFQMIEHKSMRYGFGDADVRLL</sequence>
<organism evidence="1 2">
    <name type="scientific">Avena sativa</name>
    <name type="common">Oat</name>
    <dbReference type="NCBI Taxonomy" id="4498"/>
    <lineage>
        <taxon>Eukaryota</taxon>
        <taxon>Viridiplantae</taxon>
        <taxon>Streptophyta</taxon>
        <taxon>Embryophyta</taxon>
        <taxon>Tracheophyta</taxon>
        <taxon>Spermatophyta</taxon>
        <taxon>Magnoliopsida</taxon>
        <taxon>Liliopsida</taxon>
        <taxon>Poales</taxon>
        <taxon>Poaceae</taxon>
        <taxon>BOP clade</taxon>
        <taxon>Pooideae</taxon>
        <taxon>Poodae</taxon>
        <taxon>Poeae</taxon>
        <taxon>Poeae Chloroplast Group 1 (Aveneae type)</taxon>
        <taxon>Aveninae</taxon>
        <taxon>Avena</taxon>
    </lineage>
</organism>
<protein>
    <submittedName>
        <fullName evidence="1">Uncharacterized protein</fullName>
    </submittedName>
</protein>
<reference evidence="1" key="2">
    <citation type="submission" date="2025-09" db="UniProtKB">
        <authorList>
            <consortium name="EnsemblPlants"/>
        </authorList>
    </citation>
    <scope>IDENTIFICATION</scope>
</reference>
<keyword evidence="2" id="KW-1185">Reference proteome</keyword>
<evidence type="ECO:0000313" key="2">
    <source>
        <dbReference type="Proteomes" id="UP001732700"/>
    </source>
</evidence>
<evidence type="ECO:0000313" key="1">
    <source>
        <dbReference type="EnsemblPlants" id="AVESA.00010b.r2.4CG1259310.1.CDS.1"/>
    </source>
</evidence>
<accession>A0ACD5WNI6</accession>
<dbReference type="EnsemblPlants" id="AVESA.00010b.r2.4CG1259310.1">
    <property type="protein sequence ID" value="AVESA.00010b.r2.4CG1259310.1.CDS.1"/>
    <property type="gene ID" value="AVESA.00010b.r2.4CG1259310"/>
</dbReference>